<evidence type="ECO:0000256" key="1">
    <source>
        <dbReference type="SAM" id="Phobius"/>
    </source>
</evidence>
<proteinExistence type="predicted"/>
<dbReference type="EMBL" id="JBHTOH010000089">
    <property type="protein sequence ID" value="MFD1411891.1"/>
    <property type="molecule type" value="Genomic_DNA"/>
</dbReference>
<organism evidence="2 3">
    <name type="scientific">Lapidilactobacillus gannanensis</name>
    <dbReference type="NCBI Taxonomy" id="2486002"/>
    <lineage>
        <taxon>Bacteria</taxon>
        <taxon>Bacillati</taxon>
        <taxon>Bacillota</taxon>
        <taxon>Bacilli</taxon>
        <taxon>Lactobacillales</taxon>
        <taxon>Lactobacillaceae</taxon>
        <taxon>Lapidilactobacillus</taxon>
    </lineage>
</organism>
<feature type="transmembrane region" description="Helical" evidence="1">
    <location>
        <begin position="228"/>
        <end position="250"/>
    </location>
</feature>
<keyword evidence="1" id="KW-0472">Membrane</keyword>
<keyword evidence="3" id="KW-1185">Reference proteome</keyword>
<gene>
    <name evidence="2" type="ORF">ACFQ4R_09875</name>
</gene>
<evidence type="ECO:0000313" key="3">
    <source>
        <dbReference type="Proteomes" id="UP001597191"/>
    </source>
</evidence>
<sequence length="251" mass="29286">MAIFTNPFIEVVNSFNGLPNKPTNSHLSTEMQKRKQQRTVAMYLTMRHILDEVQKLLQPDEKIINLLPMTNEENSQMATGGIMGMYAPQSEETKQYIHDQTSLRGNRLMVFTNQRIIFFIVIEFLDNPKQFFSYNYDQLQAVKLAERKISVPGNEHFWQRDYFTYYSLDFETDDKHVFTEFLTNENGQLFKRNLLTIPAMAHVQISDHVVRPNKFDYVFSNVSLQSKILYVGLPLLLAITLILTLISALFE</sequence>
<comment type="caution">
    <text evidence="2">The sequence shown here is derived from an EMBL/GenBank/DDBJ whole genome shotgun (WGS) entry which is preliminary data.</text>
</comment>
<dbReference type="Proteomes" id="UP001597191">
    <property type="component" value="Unassembled WGS sequence"/>
</dbReference>
<keyword evidence="1" id="KW-1133">Transmembrane helix</keyword>
<dbReference type="RefSeq" id="WP_125649656.1">
    <property type="nucleotide sequence ID" value="NZ_JBHTOH010000089.1"/>
</dbReference>
<reference evidence="3" key="1">
    <citation type="journal article" date="2019" name="Int. J. Syst. Evol. Microbiol.">
        <title>The Global Catalogue of Microorganisms (GCM) 10K type strain sequencing project: providing services to taxonomists for standard genome sequencing and annotation.</title>
        <authorList>
            <consortium name="The Broad Institute Genomics Platform"/>
            <consortium name="The Broad Institute Genome Sequencing Center for Infectious Disease"/>
            <person name="Wu L."/>
            <person name="Ma J."/>
        </authorList>
    </citation>
    <scope>NUCLEOTIDE SEQUENCE [LARGE SCALE GENOMIC DNA]</scope>
    <source>
        <strain evidence="3">CCM 8937</strain>
    </source>
</reference>
<protein>
    <submittedName>
        <fullName evidence="2">Uncharacterized protein</fullName>
    </submittedName>
</protein>
<accession>A0ABW4BQ22</accession>
<evidence type="ECO:0000313" key="2">
    <source>
        <dbReference type="EMBL" id="MFD1411891.1"/>
    </source>
</evidence>
<name>A0ABW4BQ22_9LACO</name>
<keyword evidence="1" id="KW-0812">Transmembrane</keyword>